<evidence type="ECO:0000313" key="2">
    <source>
        <dbReference type="EMBL" id="KAL2784276.1"/>
    </source>
</evidence>
<reference evidence="2 3" key="1">
    <citation type="submission" date="2024-07" db="EMBL/GenBank/DDBJ databases">
        <title>Section-level genome sequencing and comparative genomics of Aspergillus sections Usti and Cavernicolus.</title>
        <authorList>
            <consortium name="Lawrence Berkeley National Laboratory"/>
            <person name="Nybo J.L."/>
            <person name="Vesth T.C."/>
            <person name="Theobald S."/>
            <person name="Frisvad J.C."/>
            <person name="Larsen T.O."/>
            <person name="Kjaerboelling I."/>
            <person name="Rothschild-Mancinelli K."/>
            <person name="Lyhne E.K."/>
            <person name="Kogle M.E."/>
            <person name="Barry K."/>
            <person name="Clum A."/>
            <person name="Na H."/>
            <person name="Ledsgaard L."/>
            <person name="Lin J."/>
            <person name="Lipzen A."/>
            <person name="Kuo A."/>
            <person name="Riley R."/>
            <person name="Mondo S."/>
            <person name="Labutti K."/>
            <person name="Haridas S."/>
            <person name="Pangalinan J."/>
            <person name="Salamov A.A."/>
            <person name="Simmons B.A."/>
            <person name="Magnuson J.K."/>
            <person name="Chen J."/>
            <person name="Drula E."/>
            <person name="Henrissat B."/>
            <person name="Wiebenga A."/>
            <person name="Lubbers R.J."/>
            <person name="Gomes A.C."/>
            <person name="Makela M.R."/>
            <person name="Stajich J."/>
            <person name="Grigoriev I.V."/>
            <person name="Mortensen U.H."/>
            <person name="De Vries R.P."/>
            <person name="Baker S.E."/>
            <person name="Andersen M.R."/>
        </authorList>
    </citation>
    <scope>NUCLEOTIDE SEQUENCE [LARGE SCALE GENOMIC DNA]</scope>
    <source>
        <strain evidence="2 3">CBS 209.92</strain>
    </source>
</reference>
<evidence type="ECO:0008006" key="4">
    <source>
        <dbReference type="Google" id="ProtNLM"/>
    </source>
</evidence>
<dbReference type="Proteomes" id="UP001610563">
    <property type="component" value="Unassembled WGS sequence"/>
</dbReference>
<dbReference type="Pfam" id="PF11951">
    <property type="entry name" value="Fungal_trans_2"/>
    <property type="match status" value="1"/>
</dbReference>
<feature type="compositionally biased region" description="Basic and acidic residues" evidence="1">
    <location>
        <begin position="75"/>
        <end position="87"/>
    </location>
</feature>
<accession>A0ABR4FLZ7</accession>
<evidence type="ECO:0000313" key="3">
    <source>
        <dbReference type="Proteomes" id="UP001610563"/>
    </source>
</evidence>
<proteinExistence type="predicted"/>
<gene>
    <name evidence="2" type="ORF">BJX66DRAFT_316897</name>
</gene>
<dbReference type="InterPro" id="IPR021858">
    <property type="entry name" value="Fun_TF"/>
</dbReference>
<protein>
    <recommendedName>
        <fullName evidence="4">C6 transcription factor</fullName>
    </recommendedName>
</protein>
<name>A0ABR4FLZ7_9EURO</name>
<dbReference type="EMBL" id="JBFTWV010000186">
    <property type="protein sequence ID" value="KAL2784276.1"/>
    <property type="molecule type" value="Genomic_DNA"/>
</dbReference>
<dbReference type="PANTHER" id="PTHR37540">
    <property type="entry name" value="TRANSCRIPTION FACTOR (ACR-2), PUTATIVE-RELATED-RELATED"/>
    <property type="match status" value="1"/>
</dbReference>
<evidence type="ECO:0000256" key="1">
    <source>
        <dbReference type="SAM" id="MobiDB-lite"/>
    </source>
</evidence>
<organism evidence="2 3">
    <name type="scientific">Aspergillus keveii</name>
    <dbReference type="NCBI Taxonomy" id="714993"/>
    <lineage>
        <taxon>Eukaryota</taxon>
        <taxon>Fungi</taxon>
        <taxon>Dikarya</taxon>
        <taxon>Ascomycota</taxon>
        <taxon>Pezizomycotina</taxon>
        <taxon>Eurotiomycetes</taxon>
        <taxon>Eurotiomycetidae</taxon>
        <taxon>Eurotiales</taxon>
        <taxon>Aspergillaceae</taxon>
        <taxon>Aspergillus</taxon>
        <taxon>Aspergillus subgen. Nidulantes</taxon>
    </lineage>
</organism>
<sequence>MASQSNFMFIDSQEDHGQNLVLRNKKQVFVMNKYYQDQKQASIQRLKPRSALRGRQRIGHDAARGPFNTPTDGQEVARMKDSKDNRSQHKPEIWSLEAYLSQGFVDPLATAAVGMTDWMNQYFHNFRLHSIIMCYPLDPMRMGAWWWQKAITEPGLLLTILFLSAGHKATLEMHNGVDPQVTQKTFRNCLRLRGRVLGTLKDLMEEPKKAVAEATTLIIASLASGEAVSGNFEGLGIHMKGLQRLVHLLGGVEKLDHGALGKIYECDVRNAALNNTRPTFVMSSRFRSEILQNERFFQAREPYSIPSRLSQLGRSFFTAPWYAQLDSSLRAYTQVLHRLIIHYEEAQLDPSVITATDNDLFLVFGHQLLSTTYVSQEDDIHEPLRLAFLIYVNIRIWHFQGIPLTQYPATALQMSLEVTFGYLQVTAPDLLFWILWMGGLASRGAKCRTWFVENLRTVAQQLGLVHWVAARIVLGEFFYTDQPGWQGEKVAEEELWRELVPEAQKGIHDTPVIFT</sequence>
<dbReference type="PANTHER" id="PTHR37540:SF5">
    <property type="entry name" value="TRANSCRIPTION FACTOR DOMAIN-CONTAINING PROTEIN"/>
    <property type="match status" value="1"/>
</dbReference>
<keyword evidence="3" id="KW-1185">Reference proteome</keyword>
<comment type="caution">
    <text evidence="2">The sequence shown here is derived from an EMBL/GenBank/DDBJ whole genome shotgun (WGS) entry which is preliminary data.</text>
</comment>
<feature type="region of interest" description="Disordered" evidence="1">
    <location>
        <begin position="58"/>
        <end position="87"/>
    </location>
</feature>